<accession>A0ABS4J6Y4</accession>
<dbReference type="InterPro" id="IPR002577">
    <property type="entry name" value="HTH_HxlR"/>
</dbReference>
<name>A0ABS4J6Y4_9BACL</name>
<dbReference type="InterPro" id="IPR036388">
    <property type="entry name" value="WH-like_DNA-bd_sf"/>
</dbReference>
<evidence type="ECO:0000313" key="5">
    <source>
        <dbReference type="EMBL" id="MBP1995617.1"/>
    </source>
</evidence>
<comment type="caution">
    <text evidence="5">The sequence shown here is derived from an EMBL/GenBank/DDBJ whole genome shotgun (WGS) entry which is preliminary data.</text>
</comment>
<evidence type="ECO:0000256" key="2">
    <source>
        <dbReference type="ARBA" id="ARBA00023125"/>
    </source>
</evidence>
<protein>
    <submittedName>
        <fullName evidence="5">DNA-binding HxlR family transcriptional regulator</fullName>
    </submittedName>
</protein>
<evidence type="ECO:0000259" key="4">
    <source>
        <dbReference type="PROSITE" id="PS51118"/>
    </source>
</evidence>
<keyword evidence="6" id="KW-1185">Reference proteome</keyword>
<dbReference type="InterPro" id="IPR036390">
    <property type="entry name" value="WH_DNA-bd_sf"/>
</dbReference>
<evidence type="ECO:0000313" key="6">
    <source>
        <dbReference type="Proteomes" id="UP001519287"/>
    </source>
</evidence>
<dbReference type="Gene3D" id="1.10.10.10">
    <property type="entry name" value="Winged helix-like DNA-binding domain superfamily/Winged helix DNA-binding domain"/>
    <property type="match status" value="1"/>
</dbReference>
<organism evidence="5 6">
    <name type="scientific">Paenibacillus eucommiae</name>
    <dbReference type="NCBI Taxonomy" id="1355755"/>
    <lineage>
        <taxon>Bacteria</taxon>
        <taxon>Bacillati</taxon>
        <taxon>Bacillota</taxon>
        <taxon>Bacilli</taxon>
        <taxon>Bacillales</taxon>
        <taxon>Paenibacillaceae</taxon>
        <taxon>Paenibacillus</taxon>
    </lineage>
</organism>
<feature type="domain" description="HTH hxlR-type" evidence="4">
    <location>
        <begin position="16"/>
        <end position="110"/>
    </location>
</feature>
<dbReference type="SUPFAM" id="SSF46785">
    <property type="entry name" value="Winged helix' DNA-binding domain"/>
    <property type="match status" value="1"/>
</dbReference>
<sequence length="110" mass="12523">MEANNYIPRLPAQVDCSIDPAINVLSGKWSFLVIRELYRGTKRFGELQRNIDDVSARALSGALKHLEKNGILERQVFPTVPATVEYTLTPKGQDLYQITKMMKVWAAKWT</sequence>
<dbReference type="EMBL" id="JAGGLB010000036">
    <property type="protein sequence ID" value="MBP1995617.1"/>
    <property type="molecule type" value="Genomic_DNA"/>
</dbReference>
<dbReference type="PANTHER" id="PTHR33204">
    <property type="entry name" value="TRANSCRIPTIONAL REGULATOR, MARR FAMILY"/>
    <property type="match status" value="1"/>
</dbReference>
<keyword evidence="2 5" id="KW-0238">DNA-binding</keyword>
<keyword evidence="1" id="KW-0805">Transcription regulation</keyword>
<reference evidence="5 6" key="1">
    <citation type="submission" date="2021-03" db="EMBL/GenBank/DDBJ databases">
        <title>Genomic Encyclopedia of Type Strains, Phase IV (KMG-IV): sequencing the most valuable type-strain genomes for metagenomic binning, comparative biology and taxonomic classification.</title>
        <authorList>
            <person name="Goeker M."/>
        </authorList>
    </citation>
    <scope>NUCLEOTIDE SEQUENCE [LARGE SCALE GENOMIC DNA]</scope>
    <source>
        <strain evidence="5 6">DSM 26048</strain>
    </source>
</reference>
<dbReference type="PROSITE" id="PS51118">
    <property type="entry name" value="HTH_HXLR"/>
    <property type="match status" value="1"/>
</dbReference>
<proteinExistence type="predicted"/>
<keyword evidence="3" id="KW-0804">Transcription</keyword>
<dbReference type="RefSeq" id="WP_209977404.1">
    <property type="nucleotide sequence ID" value="NZ_JAGGLB010000036.1"/>
</dbReference>
<dbReference type="PANTHER" id="PTHR33204:SF18">
    <property type="entry name" value="TRANSCRIPTIONAL REGULATORY PROTEIN"/>
    <property type="match status" value="1"/>
</dbReference>
<gene>
    <name evidence="5" type="ORF">J2Z66_007259</name>
</gene>
<evidence type="ECO:0000256" key="1">
    <source>
        <dbReference type="ARBA" id="ARBA00023015"/>
    </source>
</evidence>
<dbReference type="Proteomes" id="UP001519287">
    <property type="component" value="Unassembled WGS sequence"/>
</dbReference>
<dbReference type="GO" id="GO:0003677">
    <property type="term" value="F:DNA binding"/>
    <property type="evidence" value="ECO:0007669"/>
    <property type="project" value="UniProtKB-KW"/>
</dbReference>
<evidence type="ECO:0000256" key="3">
    <source>
        <dbReference type="ARBA" id="ARBA00023163"/>
    </source>
</evidence>
<dbReference type="Pfam" id="PF01638">
    <property type="entry name" value="HxlR"/>
    <property type="match status" value="1"/>
</dbReference>